<name>I7IV71_9LACO</name>
<feature type="region of interest" description="Disordered" evidence="1">
    <location>
        <begin position="139"/>
        <end position="164"/>
    </location>
</feature>
<dbReference type="EMBL" id="CAKE01000001">
    <property type="protein sequence ID" value="CCI80933.1"/>
    <property type="molecule type" value="Genomic_DNA"/>
</dbReference>
<proteinExistence type="predicted"/>
<sequence>MILEKIKEIWEEKKIYVIAAIGVLGVIGFYFHSQGEKVDNSEVLNSQVQSGKTSENTNQSSESTNFQQSVKSNKVTVDISGAVKHGGVYTLKNGARLNDLIEAAGGLEKRAQIKAINRAQLLKDQDQIYVPYEGEKVDLPNTQMNSSSSQDAASSSSQSGEQVHLNSATVADLQKLNGIGEKRAEQIIQFRDQNGGFKQIEDLTKVSGIGEKTFEKLKPQLAL</sequence>
<evidence type="ECO:0000259" key="3">
    <source>
        <dbReference type="SMART" id="SM00278"/>
    </source>
</evidence>
<dbReference type="InterPro" id="IPR010994">
    <property type="entry name" value="RuvA_2-like"/>
</dbReference>
<dbReference type="SUPFAM" id="SSF47781">
    <property type="entry name" value="RuvA domain 2-like"/>
    <property type="match status" value="1"/>
</dbReference>
<dbReference type="InterPro" id="IPR019554">
    <property type="entry name" value="Soluble_ligand-bd"/>
</dbReference>
<feature type="compositionally biased region" description="Low complexity" evidence="1">
    <location>
        <begin position="53"/>
        <end position="69"/>
    </location>
</feature>
<feature type="compositionally biased region" description="Low complexity" evidence="1">
    <location>
        <begin position="146"/>
        <end position="159"/>
    </location>
</feature>
<dbReference type="GO" id="GO:0006281">
    <property type="term" value="P:DNA repair"/>
    <property type="evidence" value="ECO:0007669"/>
    <property type="project" value="InterPro"/>
</dbReference>
<dbReference type="InterPro" id="IPR051675">
    <property type="entry name" value="Endo/Exo/Phosphatase_dom_1"/>
</dbReference>
<organism evidence="4 5">
    <name type="scientific">Lactobacillus hominis DSM 23910 = CRBIP 24.179</name>
    <dbReference type="NCBI Taxonomy" id="1423758"/>
    <lineage>
        <taxon>Bacteria</taxon>
        <taxon>Bacillati</taxon>
        <taxon>Bacillota</taxon>
        <taxon>Bacilli</taxon>
        <taxon>Lactobacillales</taxon>
        <taxon>Lactobacillaceae</taxon>
        <taxon>Lactobacillus</taxon>
    </lineage>
</organism>
<reference evidence="4 5" key="1">
    <citation type="submission" date="2012-06" db="EMBL/GenBank/DDBJ databases">
        <title>Draft Genome Sequence of Lactobacillus hominis Strain CRBIP 24.179T, isolated from human intestine.</title>
        <authorList>
            <person name="Cousin S."/>
            <person name="Ma L."/>
            <person name="Bizet C."/>
            <person name="Loux V."/>
            <person name="Bouchier C."/>
            <person name="Clermont D."/>
            <person name="Creno S."/>
        </authorList>
    </citation>
    <scope>NUCLEOTIDE SEQUENCE [LARGE SCALE GENOMIC DNA]</scope>
    <source>
        <strain evidence="5">CRBIP 24.179T</strain>
    </source>
</reference>
<comment type="caution">
    <text evidence="4">The sequence shown here is derived from an EMBL/GenBank/DDBJ whole genome shotgun (WGS) entry which is preliminary data.</text>
</comment>
<keyword evidence="2" id="KW-0812">Transmembrane</keyword>
<dbReference type="Gene3D" id="3.10.560.10">
    <property type="entry name" value="Outer membrane lipoprotein wza domain like"/>
    <property type="match status" value="1"/>
</dbReference>
<dbReference type="Gene3D" id="1.10.150.280">
    <property type="entry name" value="AF1531-like domain"/>
    <property type="match status" value="1"/>
</dbReference>
<gene>
    <name evidence="4" type="ORF">BN55_03215</name>
</gene>
<dbReference type="SMART" id="SM00278">
    <property type="entry name" value="HhH1"/>
    <property type="match status" value="2"/>
</dbReference>
<dbReference type="InterPro" id="IPR004509">
    <property type="entry name" value="Competence_ComEA_HhH"/>
</dbReference>
<dbReference type="GeneID" id="82846221"/>
<dbReference type="GO" id="GO:0015627">
    <property type="term" value="C:type II protein secretion system complex"/>
    <property type="evidence" value="ECO:0007669"/>
    <property type="project" value="TreeGrafter"/>
</dbReference>
<dbReference type="PATRIC" id="fig|1423758.3.peg.305"/>
<keyword evidence="2" id="KW-1133">Transmembrane helix</keyword>
<protein>
    <submittedName>
        <fullName evidence="4">Competence protein ComEA</fullName>
    </submittedName>
</protein>
<evidence type="ECO:0000256" key="1">
    <source>
        <dbReference type="SAM" id="MobiDB-lite"/>
    </source>
</evidence>
<dbReference type="PANTHER" id="PTHR21180:SF32">
    <property type="entry name" value="ENDONUCLEASE_EXONUCLEASE_PHOSPHATASE FAMILY DOMAIN-CONTAINING PROTEIN 1"/>
    <property type="match status" value="1"/>
</dbReference>
<dbReference type="GO" id="GO:0015628">
    <property type="term" value="P:protein secretion by the type II secretion system"/>
    <property type="evidence" value="ECO:0007669"/>
    <property type="project" value="TreeGrafter"/>
</dbReference>
<keyword evidence="5" id="KW-1185">Reference proteome</keyword>
<dbReference type="GO" id="GO:0003677">
    <property type="term" value="F:DNA binding"/>
    <property type="evidence" value="ECO:0007669"/>
    <property type="project" value="InterPro"/>
</dbReference>
<feature type="region of interest" description="Disordered" evidence="1">
    <location>
        <begin position="47"/>
        <end position="69"/>
    </location>
</feature>
<dbReference type="Pfam" id="PF12836">
    <property type="entry name" value="HHH_3"/>
    <property type="match status" value="1"/>
</dbReference>
<feature type="transmembrane region" description="Helical" evidence="2">
    <location>
        <begin position="15"/>
        <end position="32"/>
    </location>
</feature>
<keyword evidence="2" id="KW-0472">Membrane</keyword>
<dbReference type="Pfam" id="PF10531">
    <property type="entry name" value="SLBB"/>
    <property type="match status" value="1"/>
</dbReference>
<evidence type="ECO:0000313" key="4">
    <source>
        <dbReference type="EMBL" id="CCI80933.1"/>
    </source>
</evidence>
<evidence type="ECO:0000313" key="5">
    <source>
        <dbReference type="Proteomes" id="UP000009320"/>
    </source>
</evidence>
<dbReference type="RefSeq" id="WP_008469499.1">
    <property type="nucleotide sequence ID" value="NZ_AYZP01000001.1"/>
</dbReference>
<dbReference type="NCBIfam" id="TIGR00426">
    <property type="entry name" value="competence protein ComEA helix-hairpin-helix repeat region"/>
    <property type="match status" value="1"/>
</dbReference>
<dbReference type="Proteomes" id="UP000009320">
    <property type="component" value="Unassembled WGS sequence"/>
</dbReference>
<dbReference type="eggNOG" id="COG1555">
    <property type="taxonomic scope" value="Bacteria"/>
</dbReference>
<dbReference type="AlphaFoldDB" id="I7IV71"/>
<dbReference type="OrthoDB" id="9790239at2"/>
<feature type="domain" description="Helix-hairpin-helix DNA-binding motif class 1" evidence="3">
    <location>
        <begin position="171"/>
        <end position="190"/>
    </location>
</feature>
<feature type="domain" description="Helix-hairpin-helix DNA-binding motif class 1" evidence="3">
    <location>
        <begin position="201"/>
        <end position="220"/>
    </location>
</feature>
<dbReference type="STRING" id="1423758.FC41_GL000302"/>
<accession>I7IV71</accession>
<dbReference type="InterPro" id="IPR003583">
    <property type="entry name" value="Hlx-hairpin-Hlx_DNA-bd_motif"/>
</dbReference>
<dbReference type="PANTHER" id="PTHR21180">
    <property type="entry name" value="ENDONUCLEASE/EXONUCLEASE/PHOSPHATASE FAMILY DOMAIN-CONTAINING PROTEIN 1"/>
    <property type="match status" value="1"/>
</dbReference>
<evidence type="ECO:0000256" key="2">
    <source>
        <dbReference type="SAM" id="Phobius"/>
    </source>
</evidence>